<protein>
    <recommendedName>
        <fullName evidence="4">MHD domain-containing protein</fullName>
    </recommendedName>
</protein>
<evidence type="ECO:0000313" key="2">
    <source>
        <dbReference type="EMBL" id="EFN54185.1"/>
    </source>
</evidence>
<evidence type="ECO:0008006" key="4">
    <source>
        <dbReference type="Google" id="ProtNLM"/>
    </source>
</evidence>
<dbReference type="OrthoDB" id="20621at2759"/>
<dbReference type="STRING" id="554065.E1ZIM7"/>
<name>E1ZIM7_CHLVA</name>
<dbReference type="Proteomes" id="UP000008141">
    <property type="component" value="Unassembled WGS sequence"/>
</dbReference>
<dbReference type="KEGG" id="cvr:CHLNCDRAFT_135634"/>
<dbReference type="CDD" id="cd09257">
    <property type="entry name" value="AP_muniscins_like_MHD"/>
    <property type="match status" value="1"/>
</dbReference>
<gene>
    <name evidence="2" type="ORF">CHLNCDRAFT_135634</name>
</gene>
<dbReference type="PANTHER" id="PTHR37769">
    <property type="entry name" value="OS08G0243900 PROTEIN"/>
    <property type="match status" value="1"/>
</dbReference>
<keyword evidence="3" id="KW-1185">Reference proteome</keyword>
<proteinExistence type="predicted"/>
<evidence type="ECO:0000313" key="3">
    <source>
        <dbReference type="Proteomes" id="UP000008141"/>
    </source>
</evidence>
<dbReference type="FunCoup" id="E1ZIM7">
    <property type="interactions" value="505"/>
</dbReference>
<dbReference type="EMBL" id="GL433848">
    <property type="protein sequence ID" value="EFN54185.1"/>
    <property type="molecule type" value="Genomic_DNA"/>
</dbReference>
<reference evidence="2 3" key="1">
    <citation type="journal article" date="2010" name="Plant Cell">
        <title>The Chlorella variabilis NC64A genome reveals adaptation to photosymbiosis, coevolution with viruses, and cryptic sex.</title>
        <authorList>
            <person name="Blanc G."/>
            <person name="Duncan G."/>
            <person name="Agarkova I."/>
            <person name="Borodovsky M."/>
            <person name="Gurnon J."/>
            <person name="Kuo A."/>
            <person name="Lindquist E."/>
            <person name="Lucas S."/>
            <person name="Pangilinan J."/>
            <person name="Polle J."/>
            <person name="Salamov A."/>
            <person name="Terry A."/>
            <person name="Yamada T."/>
            <person name="Dunigan D.D."/>
            <person name="Grigoriev I.V."/>
            <person name="Claverie J.M."/>
            <person name="Van Etten J.L."/>
        </authorList>
    </citation>
    <scope>NUCLEOTIDE SEQUENCE [LARGE SCALE GENOMIC DNA]</scope>
    <source>
        <strain evidence="2 3">NC64A</strain>
    </source>
</reference>
<accession>E1ZIM7</accession>
<feature type="compositionally biased region" description="Low complexity" evidence="1">
    <location>
        <begin position="251"/>
        <end position="267"/>
    </location>
</feature>
<dbReference type="OMA" id="WMVPRIA"/>
<organism evidence="3">
    <name type="scientific">Chlorella variabilis</name>
    <name type="common">Green alga</name>
    <dbReference type="NCBI Taxonomy" id="554065"/>
    <lineage>
        <taxon>Eukaryota</taxon>
        <taxon>Viridiplantae</taxon>
        <taxon>Chlorophyta</taxon>
        <taxon>core chlorophytes</taxon>
        <taxon>Trebouxiophyceae</taxon>
        <taxon>Chlorellales</taxon>
        <taxon>Chlorellaceae</taxon>
        <taxon>Chlorella clade</taxon>
        <taxon>Chlorella</taxon>
    </lineage>
</organism>
<dbReference type="PANTHER" id="PTHR37769:SF1">
    <property type="entry name" value="OS08G0243900 PROTEIN"/>
    <property type="match status" value="1"/>
</dbReference>
<dbReference type="GeneID" id="17353686"/>
<dbReference type="RefSeq" id="XP_005846287.1">
    <property type="nucleotide sequence ID" value="XM_005846225.1"/>
</dbReference>
<sequence length="625" mass="63400">MVAGIRLALVLRPKDGTSNLLIQTHGVSGRAALDASSEVATVIAKFSAAGGKGNIDGTGDNPPGFGTGHMAAVQGRYSVTYRLVNSVYAMVVAPPGANVFLAMQLVDAVAKVLVGVSRGVDVTPDKLVKRYTEVYMLLEDLVATCLSTLPPAFMHSSATDERLLVLPASAADAARRLKRMVRGGGGRGASSFVAGKEGGGEEGGAGDPTPPPVPETPTSRGGQQFSAAHADPLGAVAFDIPPDALPPPPARAAVARRQPGPGLAAPQRPTPPPPAFKGAVDEGAVKAAAADAEGFGAFGEVAMLEAEKGAAPAAAAAEEEWAQFGDAGAVLAAPAATVAAAEQAPAPAPARPALPAITAKDVQDSLQLTEVWRAEVAGGSVLRAGVEGGVRRKLAPYGLAAARFRLQPAAAGVVNACLRVAGMNRDFAEQLAGGGEGGEGGDSEGAFLAKFTQASVGCCYLQYTLPAVACPPPLQALLHVVPGSDPAKPGSWQGLVVLRYVASPHLPGPLLDVCVDLNVPPEATALLRVSPSAQWCRNAGQLRWMVPRIAPGASGELRAVLGCKAGVAAAAATAALQRQAEARILFSMRPGRSLSGLVFQVAAAEAEAPYMGGNAQCFGEMTVRV</sequence>
<dbReference type="InParanoid" id="E1ZIM7"/>
<feature type="region of interest" description="Disordered" evidence="1">
    <location>
        <begin position="243"/>
        <end position="274"/>
    </location>
</feature>
<feature type="region of interest" description="Disordered" evidence="1">
    <location>
        <begin position="182"/>
        <end position="225"/>
    </location>
</feature>
<evidence type="ECO:0000256" key="1">
    <source>
        <dbReference type="SAM" id="MobiDB-lite"/>
    </source>
</evidence>
<dbReference type="eggNOG" id="KOG2398">
    <property type="taxonomic scope" value="Eukaryota"/>
</dbReference>
<dbReference type="AlphaFoldDB" id="E1ZIM7"/>